<protein>
    <submittedName>
        <fullName evidence="1">Uncharacterized protein</fullName>
    </submittedName>
</protein>
<organism evidence="1 2">
    <name type="scientific">Gossypium tomentosum</name>
    <name type="common">Hawaiian cotton</name>
    <name type="synonym">Gossypium sandvicense</name>
    <dbReference type="NCBI Taxonomy" id="34277"/>
    <lineage>
        <taxon>Eukaryota</taxon>
        <taxon>Viridiplantae</taxon>
        <taxon>Streptophyta</taxon>
        <taxon>Embryophyta</taxon>
        <taxon>Tracheophyta</taxon>
        <taxon>Spermatophyta</taxon>
        <taxon>Magnoliopsida</taxon>
        <taxon>eudicotyledons</taxon>
        <taxon>Gunneridae</taxon>
        <taxon>Pentapetalae</taxon>
        <taxon>rosids</taxon>
        <taxon>malvids</taxon>
        <taxon>Malvales</taxon>
        <taxon>Malvaceae</taxon>
        <taxon>Malvoideae</taxon>
        <taxon>Gossypium</taxon>
    </lineage>
</organism>
<sequence>MRRDPTEERKMTKTLKMMRIPRVSRSEKSETNNHQIINSKVGVIFANTKGGFGERLRLGEGRAIS</sequence>
<reference evidence="1 2" key="1">
    <citation type="submission" date="2019-07" db="EMBL/GenBank/DDBJ databases">
        <title>WGS assembly of Gossypium tomentosum.</title>
        <authorList>
            <person name="Chen Z.J."/>
            <person name="Sreedasyam A."/>
            <person name="Ando A."/>
            <person name="Song Q."/>
            <person name="De L."/>
            <person name="Hulse-Kemp A."/>
            <person name="Ding M."/>
            <person name="Ye W."/>
            <person name="Kirkbride R."/>
            <person name="Jenkins J."/>
            <person name="Plott C."/>
            <person name="Lovell J."/>
            <person name="Lin Y.-M."/>
            <person name="Vaughn R."/>
            <person name="Liu B."/>
            <person name="Li W."/>
            <person name="Simpson S."/>
            <person name="Scheffler B."/>
            <person name="Saski C."/>
            <person name="Grover C."/>
            <person name="Hu G."/>
            <person name="Conover J."/>
            <person name="Carlson J."/>
            <person name="Shu S."/>
            <person name="Boston L."/>
            <person name="Williams M."/>
            <person name="Peterson D."/>
            <person name="Mcgee K."/>
            <person name="Jones D."/>
            <person name="Wendel J."/>
            <person name="Stelly D."/>
            <person name="Grimwood J."/>
            <person name="Schmutz J."/>
        </authorList>
    </citation>
    <scope>NUCLEOTIDE SEQUENCE [LARGE SCALE GENOMIC DNA]</scope>
    <source>
        <strain evidence="1">7179.01</strain>
    </source>
</reference>
<dbReference type="Proteomes" id="UP000322667">
    <property type="component" value="Chromosome D09"/>
</dbReference>
<dbReference type="EMBL" id="CM017631">
    <property type="protein sequence ID" value="TYH54797.1"/>
    <property type="molecule type" value="Genomic_DNA"/>
</dbReference>
<proteinExistence type="predicted"/>
<name>A0A5D2JIT1_GOSTO</name>
<dbReference type="AlphaFoldDB" id="A0A5D2JIT1"/>
<keyword evidence="2" id="KW-1185">Reference proteome</keyword>
<evidence type="ECO:0000313" key="1">
    <source>
        <dbReference type="EMBL" id="TYH54797.1"/>
    </source>
</evidence>
<gene>
    <name evidence="1" type="ORF">ES332_D09G195600v1</name>
</gene>
<evidence type="ECO:0000313" key="2">
    <source>
        <dbReference type="Proteomes" id="UP000322667"/>
    </source>
</evidence>
<accession>A0A5D2JIT1</accession>